<keyword evidence="2" id="KW-1185">Reference proteome</keyword>
<name>A0A3S8U5W8_9RHOB</name>
<evidence type="ECO:0000313" key="2">
    <source>
        <dbReference type="Proteomes" id="UP000282002"/>
    </source>
</evidence>
<dbReference type="SUPFAM" id="SSF82771">
    <property type="entry name" value="GIY-YIG endonuclease"/>
    <property type="match status" value="1"/>
</dbReference>
<dbReference type="KEGG" id="taw:EI545_08880"/>
<organism evidence="1 2">
    <name type="scientific">Tabrizicola piscis</name>
    <dbReference type="NCBI Taxonomy" id="2494374"/>
    <lineage>
        <taxon>Bacteria</taxon>
        <taxon>Pseudomonadati</taxon>
        <taxon>Pseudomonadota</taxon>
        <taxon>Alphaproteobacteria</taxon>
        <taxon>Rhodobacterales</taxon>
        <taxon>Paracoccaceae</taxon>
        <taxon>Tabrizicola</taxon>
    </lineage>
</organism>
<dbReference type="Proteomes" id="UP000282002">
    <property type="component" value="Chromosome"/>
</dbReference>
<proteinExistence type="predicted"/>
<dbReference type="RefSeq" id="WP_125325143.1">
    <property type="nucleotide sequence ID" value="NZ_CP034328.1"/>
</dbReference>
<accession>A0A3S8U5W8</accession>
<reference evidence="1 2" key="1">
    <citation type="submission" date="2018-12" db="EMBL/GenBank/DDBJ databases">
        <title>Complete genome sequencing of Tabrizicola sp. K13M18.</title>
        <authorList>
            <person name="Bae J.-W."/>
        </authorList>
    </citation>
    <scope>NUCLEOTIDE SEQUENCE [LARGE SCALE GENOMIC DNA]</scope>
    <source>
        <strain evidence="1 2">K13M18</strain>
    </source>
</reference>
<gene>
    <name evidence="1" type="ORF">EI545_08880</name>
</gene>
<dbReference type="InterPro" id="IPR035901">
    <property type="entry name" value="GIY-YIG_endonuc_sf"/>
</dbReference>
<dbReference type="AlphaFoldDB" id="A0A3S8U5W8"/>
<protein>
    <submittedName>
        <fullName evidence="1">Uncharacterized protein</fullName>
    </submittedName>
</protein>
<dbReference type="OrthoDB" id="7857674at2"/>
<evidence type="ECO:0000313" key="1">
    <source>
        <dbReference type="EMBL" id="AZL58945.1"/>
    </source>
</evidence>
<sequence>MSIFDDALRAPTAESLMARSQAVQAVHLGEVVETSFSPSQIREGVCEAGIKTWLSEKIWPYQKKQPALYDITANDDHTASLIVGAFPSNSDRGFDGPKVNKGTEGSTTLYVGSSEDIQKRLREHLWTTRSGCTYAMHLSRWCPSGEGSVRVRVQAILHNESRDLRQDLEDAVWRQFKPRLGKPGGR</sequence>
<dbReference type="EMBL" id="CP034328">
    <property type="protein sequence ID" value="AZL58945.1"/>
    <property type="molecule type" value="Genomic_DNA"/>
</dbReference>